<gene>
    <name evidence="1" type="ORF">Tco_0859126</name>
</gene>
<accession>A0ABQ5BGR8</accession>
<keyword evidence="2" id="KW-1185">Reference proteome</keyword>
<evidence type="ECO:0000313" key="2">
    <source>
        <dbReference type="Proteomes" id="UP001151760"/>
    </source>
</evidence>
<dbReference type="EMBL" id="BQNB010013119">
    <property type="protein sequence ID" value="GJT12084.1"/>
    <property type="molecule type" value="Genomic_DNA"/>
</dbReference>
<sequence>MEKEVGRWRLGLMILEEEKWKLEIMVAMMQEEDPYLEESVKEALGRGGRSGKQEFNGIDFDCQRCGVFGWLGRVAVKNLLLLIEGPFDSQWVVKGDYKEGITMSADSAITYTSVHSELRLRALEARVVVLETQANRHEWQRQGADDHAVEHIMRTQALEARARIDTLEDTGSSS</sequence>
<name>A0ABQ5BGR8_9ASTR</name>
<dbReference type="Proteomes" id="UP001151760">
    <property type="component" value="Unassembled WGS sequence"/>
</dbReference>
<reference evidence="1" key="2">
    <citation type="submission" date="2022-01" db="EMBL/GenBank/DDBJ databases">
        <authorList>
            <person name="Yamashiro T."/>
            <person name="Shiraishi A."/>
            <person name="Satake H."/>
            <person name="Nakayama K."/>
        </authorList>
    </citation>
    <scope>NUCLEOTIDE SEQUENCE</scope>
</reference>
<reference evidence="1" key="1">
    <citation type="journal article" date="2022" name="Int. J. Mol. Sci.">
        <title>Draft Genome of Tanacetum Coccineum: Genomic Comparison of Closely Related Tanacetum-Family Plants.</title>
        <authorList>
            <person name="Yamashiro T."/>
            <person name="Shiraishi A."/>
            <person name="Nakayama K."/>
            <person name="Satake H."/>
        </authorList>
    </citation>
    <scope>NUCLEOTIDE SEQUENCE</scope>
</reference>
<evidence type="ECO:0000313" key="1">
    <source>
        <dbReference type="EMBL" id="GJT12084.1"/>
    </source>
</evidence>
<organism evidence="1 2">
    <name type="scientific">Tanacetum coccineum</name>
    <dbReference type="NCBI Taxonomy" id="301880"/>
    <lineage>
        <taxon>Eukaryota</taxon>
        <taxon>Viridiplantae</taxon>
        <taxon>Streptophyta</taxon>
        <taxon>Embryophyta</taxon>
        <taxon>Tracheophyta</taxon>
        <taxon>Spermatophyta</taxon>
        <taxon>Magnoliopsida</taxon>
        <taxon>eudicotyledons</taxon>
        <taxon>Gunneridae</taxon>
        <taxon>Pentapetalae</taxon>
        <taxon>asterids</taxon>
        <taxon>campanulids</taxon>
        <taxon>Asterales</taxon>
        <taxon>Asteraceae</taxon>
        <taxon>Asteroideae</taxon>
        <taxon>Anthemideae</taxon>
        <taxon>Anthemidinae</taxon>
        <taxon>Tanacetum</taxon>
    </lineage>
</organism>
<protein>
    <submittedName>
        <fullName evidence="1">Uncharacterized protein</fullName>
    </submittedName>
</protein>
<comment type="caution">
    <text evidence="1">The sequence shown here is derived from an EMBL/GenBank/DDBJ whole genome shotgun (WGS) entry which is preliminary data.</text>
</comment>
<proteinExistence type="predicted"/>